<dbReference type="Proteomes" id="UP000076154">
    <property type="component" value="Unassembled WGS sequence"/>
</dbReference>
<reference evidence="1" key="1">
    <citation type="submission" date="2018-04" db="EMBL/GenBank/DDBJ databases">
        <title>Whole genome sequencing of Hypsizygus marmoreus.</title>
        <authorList>
            <person name="Choi I.-G."/>
            <person name="Min B."/>
            <person name="Kim J.-G."/>
            <person name="Kim S."/>
            <person name="Oh Y.-L."/>
            <person name="Kong W.-S."/>
            <person name="Park H."/>
            <person name="Jeong J."/>
            <person name="Song E.-S."/>
        </authorList>
    </citation>
    <scope>NUCLEOTIDE SEQUENCE [LARGE SCALE GENOMIC DNA]</scope>
    <source>
        <strain evidence="1">51987-8</strain>
    </source>
</reference>
<gene>
    <name evidence="1" type="ORF">Hypma_014792</name>
</gene>
<evidence type="ECO:0008006" key="3">
    <source>
        <dbReference type="Google" id="ProtNLM"/>
    </source>
</evidence>
<organism evidence="1 2">
    <name type="scientific">Hypsizygus marmoreus</name>
    <name type="common">White beech mushroom</name>
    <name type="synonym">Agaricus marmoreus</name>
    <dbReference type="NCBI Taxonomy" id="39966"/>
    <lineage>
        <taxon>Eukaryota</taxon>
        <taxon>Fungi</taxon>
        <taxon>Dikarya</taxon>
        <taxon>Basidiomycota</taxon>
        <taxon>Agaricomycotina</taxon>
        <taxon>Agaricomycetes</taxon>
        <taxon>Agaricomycetidae</taxon>
        <taxon>Agaricales</taxon>
        <taxon>Tricholomatineae</taxon>
        <taxon>Lyophyllaceae</taxon>
        <taxon>Hypsizygus</taxon>
    </lineage>
</organism>
<dbReference type="AlphaFoldDB" id="A0A369K8C0"/>
<dbReference type="Gene3D" id="3.40.50.1820">
    <property type="entry name" value="alpha/beta hydrolase"/>
    <property type="match status" value="1"/>
</dbReference>
<comment type="caution">
    <text evidence="1">The sequence shown here is derived from an EMBL/GenBank/DDBJ whole genome shotgun (WGS) entry which is preliminary data.</text>
</comment>
<dbReference type="InterPro" id="IPR029058">
    <property type="entry name" value="AB_hydrolase_fold"/>
</dbReference>
<protein>
    <recommendedName>
        <fullName evidence="3">Peptidase S9 prolyl oligopeptidase catalytic domain-containing protein</fullName>
    </recommendedName>
</protein>
<name>A0A369K8C0_HYPMA</name>
<evidence type="ECO:0000313" key="2">
    <source>
        <dbReference type="Proteomes" id="UP000076154"/>
    </source>
</evidence>
<dbReference type="SUPFAM" id="SSF53474">
    <property type="entry name" value="alpha/beta-Hydrolases"/>
    <property type="match status" value="1"/>
</dbReference>
<dbReference type="OrthoDB" id="2152248at2759"/>
<dbReference type="STRING" id="39966.A0A369K8C0"/>
<keyword evidence="2" id="KW-1185">Reference proteome</keyword>
<proteinExistence type="predicted"/>
<sequence length="298" mass="32486">MVYASKRSLIIAGLEVNIYAPKHSGTAADPIPPEEQSPAGSGREVVVFFLLHGRHGSAAQIDPIAQALVERASAAGVGKGKRGRELLVVTFDHRNHGARLVDPLANEGWSKEEEKHNERHAVDMYAIQTGTSRDVSFLIDLLPSYLHTDDKPHPIVEWGVAGISLGGHATWLALTNDTRVKTGIPIIGCPDYLRLMESRAGKLELGGPPFFPASFTTLVRKLDPPYRTGLNPYLGKRLLVLSGKEDKLVPWDASQEFVEGVDVGEDGVKKVSLYEGVGHECTPEMVNEMADFIADYCL</sequence>
<accession>A0A369K8C0</accession>
<dbReference type="EMBL" id="LUEZ02000010">
    <property type="protein sequence ID" value="RDB29097.1"/>
    <property type="molecule type" value="Genomic_DNA"/>
</dbReference>
<evidence type="ECO:0000313" key="1">
    <source>
        <dbReference type="EMBL" id="RDB29097.1"/>
    </source>
</evidence>
<dbReference type="InParanoid" id="A0A369K8C0"/>
<dbReference type="PANTHER" id="PTHR47381:SF3">
    <property type="entry name" value="ALPHA_BETA-HYDROLASES SUPERFAMILY PROTEIN"/>
    <property type="match status" value="1"/>
</dbReference>
<dbReference type="PANTHER" id="PTHR47381">
    <property type="entry name" value="ALPHA/BETA-HYDROLASES SUPERFAMILY PROTEIN"/>
    <property type="match status" value="1"/>
</dbReference>